<feature type="binding site" evidence="8">
    <location>
        <position position="226"/>
    </location>
    <ligand>
        <name>Zn(2+)</name>
        <dbReference type="ChEBI" id="CHEBI:29105"/>
    </ligand>
</feature>
<comment type="cofactor">
    <cofactor evidence="8">
        <name>a divalent metal cation</name>
        <dbReference type="ChEBI" id="CHEBI:60240"/>
    </cofactor>
    <text evidence="8">Binds 1 divalent metal cation per subunit.</text>
</comment>
<proteinExistence type="inferred from homology"/>
<dbReference type="NCBIfam" id="TIGR00221">
    <property type="entry name" value="nagA"/>
    <property type="match status" value="1"/>
</dbReference>
<dbReference type="SUPFAM" id="SSF51338">
    <property type="entry name" value="Composite domain of metallo-dependent hydrolases"/>
    <property type="match status" value="1"/>
</dbReference>
<evidence type="ECO:0000313" key="11">
    <source>
        <dbReference type="Proteomes" id="UP000291289"/>
    </source>
</evidence>
<dbReference type="GO" id="GO:0046872">
    <property type="term" value="F:metal ion binding"/>
    <property type="evidence" value="ECO:0007669"/>
    <property type="project" value="UniProtKB-KW"/>
</dbReference>
<dbReference type="PANTHER" id="PTHR11113">
    <property type="entry name" value="N-ACETYLGLUCOSAMINE-6-PHOSPHATE DEACETYLASE"/>
    <property type="match status" value="1"/>
</dbReference>
<dbReference type="AlphaFoldDB" id="A0A4R0QQ51"/>
<feature type="binding site" evidence="7">
    <location>
        <position position="150"/>
    </location>
    <ligand>
        <name>substrate</name>
    </ligand>
</feature>
<dbReference type="InterPro" id="IPR006680">
    <property type="entry name" value="Amidohydro-rel"/>
</dbReference>
<feature type="binding site" evidence="7">
    <location>
        <begin position="317"/>
        <end position="319"/>
    </location>
    <ligand>
        <name>substrate</name>
    </ligand>
</feature>
<evidence type="ECO:0000256" key="7">
    <source>
        <dbReference type="PIRSR" id="PIRSR038994-2"/>
    </source>
</evidence>
<dbReference type="SUPFAM" id="SSF51556">
    <property type="entry name" value="Metallo-dependent hydrolases"/>
    <property type="match status" value="1"/>
</dbReference>
<comment type="caution">
    <text evidence="10">The sequence shown here is derived from an EMBL/GenBank/DDBJ whole genome shotgun (WGS) entry which is preliminary data.</text>
</comment>
<dbReference type="PIRSF" id="PIRSF038994">
    <property type="entry name" value="NagA"/>
    <property type="match status" value="1"/>
</dbReference>
<evidence type="ECO:0000256" key="6">
    <source>
        <dbReference type="PIRSR" id="PIRSR038994-1"/>
    </source>
</evidence>
<feature type="binding site" evidence="8">
    <location>
        <position position="205"/>
    </location>
    <ligand>
        <name>Zn(2+)</name>
        <dbReference type="ChEBI" id="CHEBI:29105"/>
    </ligand>
</feature>
<feature type="active site" description="Proton donor/acceptor" evidence="6">
    <location>
        <position position="283"/>
    </location>
</feature>
<keyword evidence="11" id="KW-1185">Reference proteome</keyword>
<feature type="domain" description="Amidohydrolase-related" evidence="9">
    <location>
        <begin position="64"/>
        <end position="395"/>
    </location>
</feature>
<keyword evidence="3 5" id="KW-0378">Hydrolase</keyword>
<dbReference type="OrthoDB" id="9776488at2"/>
<feature type="binding site" evidence="8">
    <location>
        <position position="139"/>
    </location>
    <ligand>
        <name>Zn(2+)</name>
        <dbReference type="ChEBI" id="CHEBI:29105"/>
    </ligand>
</feature>
<dbReference type="EMBL" id="RXLP01000019">
    <property type="protein sequence ID" value="TCD54403.1"/>
    <property type="molecule type" value="Genomic_DNA"/>
</dbReference>
<dbReference type="Gene3D" id="3.20.20.140">
    <property type="entry name" value="Metal-dependent hydrolases"/>
    <property type="match status" value="1"/>
</dbReference>
<evidence type="ECO:0000259" key="9">
    <source>
        <dbReference type="Pfam" id="PF01979"/>
    </source>
</evidence>
<dbReference type="RefSeq" id="WP_131284219.1">
    <property type="nucleotide sequence ID" value="NZ_RXLP01000019.1"/>
</dbReference>
<dbReference type="InterPro" id="IPR032466">
    <property type="entry name" value="Metal_Hydrolase"/>
</dbReference>
<dbReference type="Proteomes" id="UP000291289">
    <property type="component" value="Unassembled WGS sequence"/>
</dbReference>
<dbReference type="CDD" id="cd00854">
    <property type="entry name" value="NagA"/>
    <property type="match status" value="1"/>
</dbReference>
<dbReference type="InterPro" id="IPR003764">
    <property type="entry name" value="GlcNAc_6-P_deAcase"/>
</dbReference>
<dbReference type="Gene3D" id="2.30.40.10">
    <property type="entry name" value="Urease, subunit C, domain 1"/>
    <property type="match status" value="1"/>
</dbReference>
<evidence type="ECO:0000256" key="8">
    <source>
        <dbReference type="PIRSR" id="PIRSR038994-3"/>
    </source>
</evidence>
<organism evidence="10 11">
    <name type="scientific">Alloscardovia theropitheci</name>
    <dbReference type="NCBI Taxonomy" id="2496842"/>
    <lineage>
        <taxon>Bacteria</taxon>
        <taxon>Bacillati</taxon>
        <taxon>Actinomycetota</taxon>
        <taxon>Actinomycetes</taxon>
        <taxon>Bifidobacteriales</taxon>
        <taxon>Bifidobacteriaceae</taxon>
        <taxon>Alloscardovia</taxon>
    </lineage>
</organism>
<dbReference type="GO" id="GO:0006046">
    <property type="term" value="P:N-acetylglucosamine catabolic process"/>
    <property type="evidence" value="ECO:0007669"/>
    <property type="project" value="TreeGrafter"/>
</dbReference>
<accession>A0A4R0QQ51</accession>
<gene>
    <name evidence="10" type="primary">nagA</name>
    <name evidence="10" type="ORF">EJ419_04285</name>
</gene>
<feature type="binding site" evidence="7">
    <location>
        <position position="237"/>
    </location>
    <ligand>
        <name>substrate</name>
    </ligand>
</feature>
<sequence>MSNSRAFNAGTTVFIHARIIDAHTVIDNGWLLVRDGVIADKGEGEFTQDLGEQEHTVVDARGNVVSPGYIDIHSHGGWASAFDDGNDAISQARTYHMLHGTTRHVLSLITNPWEVLLNNVREAANVVKRRTDIVGLHLEGPFLSVKRKGAHDENCLLDPTPERVEELLDAADGTLRQITIAPELEHGLSAIEQFAHAGVNPAVGHCDADYDIARTAFARGASIMTHMFNAMNGISHRAPGPIPAASENSDVTIELIADGFHVQVPVLRAATHLAPHRIALVTDSMAAAGCPDGSYLLGNLEVDVVDTHARLRSNGAIAGSALNLEEAVQRMIFEVGMSAQDAIEAATWTPARALGLDKVNKTTEHPVGLLEPGYSADVLLLNQQTMNIIDVWCDGIRISECVREK</sequence>
<evidence type="ECO:0000256" key="5">
    <source>
        <dbReference type="PIRNR" id="PIRNR038994"/>
    </source>
</evidence>
<dbReference type="GO" id="GO:0008448">
    <property type="term" value="F:N-acetylglucosamine-6-phosphate deacetylase activity"/>
    <property type="evidence" value="ECO:0007669"/>
    <property type="project" value="UniProtKB-EC"/>
</dbReference>
<evidence type="ECO:0000313" key="10">
    <source>
        <dbReference type="EMBL" id="TCD54403.1"/>
    </source>
</evidence>
<reference evidence="10 11" key="1">
    <citation type="submission" date="2018-12" db="EMBL/GenBank/DDBJ databases">
        <title>Alloscrdovia theropitheci sp. nov: a novel taxon from the feces of the bleeding-herat monkey (Theropithecus geleda).</title>
        <authorList>
            <person name="Modesto M."/>
        </authorList>
    </citation>
    <scope>NUCLEOTIDE SEQUENCE [LARGE SCALE GENOMIC DNA]</scope>
    <source>
        <strain evidence="10 11">GLDI4/2</strain>
    </source>
</reference>
<dbReference type="EC" id="3.5.1.25" evidence="10"/>
<name>A0A4R0QQ51_9BIFI</name>
<dbReference type="InterPro" id="IPR011059">
    <property type="entry name" value="Metal-dep_hydrolase_composite"/>
</dbReference>
<evidence type="ECO:0000256" key="4">
    <source>
        <dbReference type="ARBA" id="ARBA00023277"/>
    </source>
</evidence>
<keyword evidence="4 5" id="KW-0119">Carbohydrate metabolism</keyword>
<keyword evidence="2 8" id="KW-0479">Metal-binding</keyword>
<feature type="binding site" evidence="7">
    <location>
        <position position="261"/>
    </location>
    <ligand>
        <name>substrate</name>
    </ligand>
</feature>
<evidence type="ECO:0000256" key="3">
    <source>
        <dbReference type="ARBA" id="ARBA00022801"/>
    </source>
</evidence>
<evidence type="ECO:0000256" key="1">
    <source>
        <dbReference type="ARBA" id="ARBA00010716"/>
    </source>
</evidence>
<dbReference type="PANTHER" id="PTHR11113:SF14">
    <property type="entry name" value="N-ACETYLGLUCOSAMINE-6-PHOSPHATE DEACETYLASE"/>
    <property type="match status" value="1"/>
</dbReference>
<evidence type="ECO:0000256" key="2">
    <source>
        <dbReference type="ARBA" id="ARBA00022723"/>
    </source>
</evidence>
<comment type="similarity">
    <text evidence="1 5">Belongs to the metallo-dependent hydrolases superfamily. NagA family.</text>
</comment>
<feature type="binding site" evidence="7">
    <location>
        <begin position="229"/>
        <end position="230"/>
    </location>
    <ligand>
        <name>substrate</name>
    </ligand>
</feature>
<dbReference type="Pfam" id="PF01979">
    <property type="entry name" value="Amidohydro_1"/>
    <property type="match status" value="1"/>
</dbReference>
<protein>
    <submittedName>
        <fullName evidence="10">N-acetylglucosamine-6-phosphate deacetylase</fullName>
        <ecNumber evidence="10">3.5.1.25</ecNumber>
    </submittedName>
</protein>